<name>A0A6J7DMZ0_9ZZZZ</name>
<gene>
    <name evidence="1" type="ORF">UFOPK3381_00882</name>
</gene>
<evidence type="ECO:0000313" key="1">
    <source>
        <dbReference type="EMBL" id="CAB4872332.1"/>
    </source>
</evidence>
<reference evidence="1" key="1">
    <citation type="submission" date="2020-05" db="EMBL/GenBank/DDBJ databases">
        <authorList>
            <person name="Chiriac C."/>
            <person name="Salcher M."/>
            <person name="Ghai R."/>
            <person name="Kavagutti S V."/>
        </authorList>
    </citation>
    <scope>NUCLEOTIDE SEQUENCE</scope>
</reference>
<organism evidence="1">
    <name type="scientific">freshwater metagenome</name>
    <dbReference type="NCBI Taxonomy" id="449393"/>
    <lineage>
        <taxon>unclassified sequences</taxon>
        <taxon>metagenomes</taxon>
        <taxon>ecological metagenomes</taxon>
    </lineage>
</organism>
<dbReference type="EMBL" id="CAFBLN010000033">
    <property type="protein sequence ID" value="CAB4872332.1"/>
    <property type="molecule type" value="Genomic_DNA"/>
</dbReference>
<sequence>MEIALGLSERGHEVALFALRLGEFANWVESTHNVACLTFDDLVRVRDKQPDRIVLMHWPTFFALQREGVTAPTVFGFLGRQPPLENPPPLVPGLSFPWFAVAESIEANINAISMWAESPHRIIRNWTGWAEHAVRTSAPLRRLAIVSNRMTAELEQQLAAAAHRAGIEVTRIGLPRNPQIVNEALLKEFDAIVSVGRSILDAMRLGRPALIYDIHGSDGWVTPETVERCAGESYSGREFAHRPSDDELDAWLAQPPSSDELRTLQSWVRENATLESALNQIEAMFEEATVATTMWGRFGEVPVEMMIELAQVRNDVAIRERQLELLTADRDNVVARIRSIESVITRVRPRFMSRALVAFARRRLEDPR</sequence>
<proteinExistence type="predicted"/>
<accession>A0A6J7DMZ0</accession>
<protein>
    <submittedName>
        <fullName evidence="1">Unannotated protein</fullName>
    </submittedName>
</protein>
<dbReference type="AlphaFoldDB" id="A0A6J7DMZ0"/>